<dbReference type="InterPro" id="IPR036514">
    <property type="entry name" value="SGNH_hydro_sf"/>
</dbReference>
<name>A0A2X3Y0V0_9STRE</name>
<protein>
    <submittedName>
        <fullName evidence="2">Lipase/acylhydrolase family protein</fullName>
    </submittedName>
</protein>
<dbReference type="Gene3D" id="3.40.50.1110">
    <property type="entry name" value="SGNH hydrolase"/>
    <property type="match status" value="1"/>
</dbReference>
<organism evidence="2 3">
    <name type="scientific">Streptococcus ferus</name>
    <dbReference type="NCBI Taxonomy" id="1345"/>
    <lineage>
        <taxon>Bacteria</taxon>
        <taxon>Bacillati</taxon>
        <taxon>Bacillota</taxon>
        <taxon>Bacilli</taxon>
        <taxon>Lactobacillales</taxon>
        <taxon>Streptococcaceae</taxon>
        <taxon>Streptococcus</taxon>
    </lineage>
</organism>
<dbReference type="STRING" id="1123303.GCA_000372425_00519"/>
<dbReference type="CDD" id="cd01841">
    <property type="entry name" value="NnaC_like"/>
    <property type="match status" value="1"/>
</dbReference>
<keyword evidence="2" id="KW-0378">Hydrolase</keyword>
<dbReference type="KEGG" id="sfer:NCTC12278_00991"/>
<evidence type="ECO:0000259" key="1">
    <source>
        <dbReference type="Pfam" id="PF13472"/>
    </source>
</evidence>
<dbReference type="AlphaFoldDB" id="A0A2X3Y0V0"/>
<dbReference type="GO" id="GO:0004622">
    <property type="term" value="F:phosphatidylcholine lysophospholipase activity"/>
    <property type="evidence" value="ECO:0007669"/>
    <property type="project" value="TreeGrafter"/>
</dbReference>
<dbReference type="PANTHER" id="PTHR30383:SF5">
    <property type="entry name" value="SGNH HYDROLASE-TYPE ESTERASE DOMAIN-CONTAINING PROTEIN"/>
    <property type="match status" value="1"/>
</dbReference>
<dbReference type="Proteomes" id="UP000249495">
    <property type="component" value="Chromosome 1"/>
</dbReference>
<evidence type="ECO:0000313" key="2">
    <source>
        <dbReference type="EMBL" id="SQF40422.1"/>
    </source>
</evidence>
<keyword evidence="3" id="KW-1185">Reference proteome</keyword>
<dbReference type="PANTHER" id="PTHR30383">
    <property type="entry name" value="THIOESTERASE 1/PROTEASE 1/LYSOPHOSPHOLIPASE L1"/>
    <property type="match status" value="1"/>
</dbReference>
<gene>
    <name evidence="2" type="ORF">NCTC12278_00991</name>
</gene>
<dbReference type="OrthoDB" id="2513075at2"/>
<dbReference type="InterPro" id="IPR051532">
    <property type="entry name" value="Ester_Hydrolysis_Enzymes"/>
</dbReference>
<reference evidence="2 3" key="1">
    <citation type="submission" date="2018-06" db="EMBL/GenBank/DDBJ databases">
        <authorList>
            <consortium name="Pathogen Informatics"/>
            <person name="Doyle S."/>
        </authorList>
    </citation>
    <scope>NUCLEOTIDE SEQUENCE [LARGE SCALE GENOMIC DNA]</scope>
    <source>
        <strain evidence="2 3">NCTC12278</strain>
    </source>
</reference>
<evidence type="ECO:0000313" key="3">
    <source>
        <dbReference type="Proteomes" id="UP000249495"/>
    </source>
</evidence>
<dbReference type="InterPro" id="IPR013830">
    <property type="entry name" value="SGNH_hydro"/>
</dbReference>
<dbReference type="RefSeq" id="WP_018029848.1">
    <property type="nucleotide sequence ID" value="NZ_LS483343.1"/>
</dbReference>
<dbReference type="EMBL" id="LS483343">
    <property type="protein sequence ID" value="SQF40422.1"/>
    <property type="molecule type" value="Genomic_DNA"/>
</dbReference>
<sequence>MAGQKEVITKDLERYQLARLEGFKQENERFKKGGIVFAGDSIVEFFPLKKYLGREKQLINRGISGTDSNWLLAHLDEQILALDPEKIFLLIGTNDLGLGYSVSEVFNRIGQLIGQIRNNSLTVRIYLLSVLPVNEDNRYADKVKIRSNQLIKSLNDNLKVLPGAEFIDLFPHLVDEEGNLATSFTTDGLHLTPDGYAKLAELLHWDL</sequence>
<feature type="domain" description="SGNH hydrolase-type esterase" evidence="1">
    <location>
        <begin position="52"/>
        <end position="197"/>
    </location>
</feature>
<proteinExistence type="predicted"/>
<dbReference type="Pfam" id="PF13472">
    <property type="entry name" value="Lipase_GDSL_2"/>
    <property type="match status" value="1"/>
</dbReference>
<dbReference type="SUPFAM" id="SSF52266">
    <property type="entry name" value="SGNH hydrolase"/>
    <property type="match status" value="1"/>
</dbReference>
<accession>A0A2X3Y0V0</accession>